<name>A0A6J7JUW1_9ZZZZ</name>
<dbReference type="EMBL" id="CAFBMK010000307">
    <property type="protein sequence ID" value="CAB4947648.1"/>
    <property type="molecule type" value="Genomic_DNA"/>
</dbReference>
<organism evidence="1">
    <name type="scientific">freshwater metagenome</name>
    <dbReference type="NCBI Taxonomy" id="449393"/>
    <lineage>
        <taxon>unclassified sequences</taxon>
        <taxon>metagenomes</taxon>
        <taxon>ecological metagenomes</taxon>
    </lineage>
</organism>
<dbReference type="AlphaFoldDB" id="A0A6J7JUW1"/>
<proteinExistence type="predicted"/>
<evidence type="ECO:0000313" key="1">
    <source>
        <dbReference type="EMBL" id="CAB4947648.1"/>
    </source>
</evidence>
<sequence>MSAQHELLAKAVERAARTSAAAYGSEWSALDEEERDRHRALARRWAEFLGLDAAIGALSTIATKTPVEADGAIAIRTIDGDDAQLVAEETLAGLVHDETVEG</sequence>
<reference evidence="1" key="1">
    <citation type="submission" date="2020-05" db="EMBL/GenBank/DDBJ databases">
        <authorList>
            <person name="Chiriac C."/>
            <person name="Salcher M."/>
            <person name="Ghai R."/>
            <person name="Kavagutti S V."/>
        </authorList>
    </citation>
    <scope>NUCLEOTIDE SEQUENCE</scope>
</reference>
<gene>
    <name evidence="1" type="ORF">UFOPK3564_03319</name>
</gene>
<accession>A0A6J7JUW1</accession>
<protein>
    <submittedName>
        <fullName evidence="1">Unannotated protein</fullName>
    </submittedName>
</protein>